<sequence length="310" mass="35741">MIDLTLLQNSIPAIQHATTLEKIHKGFSPDHKYIVHFHHQPSLILRVGSSGTMDDRRKEANLLLSLHDKGVRCPKPIDSGHLLSLDHFYHLYSYIDGDDAETTLPQLSKNDQYQIGLVAGRELALMHTVSAPESIASWEERALIKHTNYLASYHSSGVKLQDDQKLIDFIEANKHFLKNRPNQFQHDDFHLNNIMIKDSHYSGAIDFNGYDWGDPYHDFVKIALFSRQTSIPFSIGQIHGYFNHQIPETFWTLYSIYTAMTVFSSIVWSLRVAPEQFDEMLGRLHTVLRDHHSFDQVAPSWFTRNVQAFL</sequence>
<dbReference type="EMBL" id="JAMQJY010000003">
    <property type="protein sequence ID" value="MCM2677267.1"/>
    <property type="molecule type" value="Genomic_DNA"/>
</dbReference>
<dbReference type="PANTHER" id="PTHR41283">
    <property type="entry name" value="AMINOGLYCOSIDE PHOSPHOTRANSFERASE"/>
    <property type="match status" value="1"/>
</dbReference>
<accession>A0ABT0XMY2</accession>
<dbReference type="Proteomes" id="UP001203665">
    <property type="component" value="Unassembled WGS sequence"/>
</dbReference>
<evidence type="ECO:0000313" key="2">
    <source>
        <dbReference type="EMBL" id="MCM2677267.1"/>
    </source>
</evidence>
<dbReference type="InterPro" id="IPR002575">
    <property type="entry name" value="Aminoglycoside_PTrfase"/>
</dbReference>
<protein>
    <submittedName>
        <fullName evidence="2">Aminoglycoside phosphotransferase family protein</fullName>
    </submittedName>
</protein>
<comment type="caution">
    <text evidence="2">The sequence shown here is derived from an EMBL/GenBank/DDBJ whole genome shotgun (WGS) entry which is preliminary data.</text>
</comment>
<reference evidence="2" key="1">
    <citation type="submission" date="2022-06" db="EMBL/GenBank/DDBJ databases">
        <title>Alkalicoccobacillus porphyridii sp. nov., isolated from a marine red alga, Porphyridium purpureum and reclassification of Shouchella plakortidis and Shouchella gibsonii as Alkalicoccobacillus plakortidis comb. nov. and Alkalicoccobacillus gibsonii comb. nov.</title>
        <authorList>
            <person name="Kim K.H."/>
            <person name="Lee J.K."/>
            <person name="Han D.M."/>
            <person name="Baek J.H."/>
            <person name="Jeon C.O."/>
        </authorList>
    </citation>
    <scope>NUCLEOTIDE SEQUENCE</scope>
    <source>
        <strain evidence="2">DSM 19153</strain>
    </source>
</reference>
<gene>
    <name evidence="2" type="ORF">NDM98_18730</name>
</gene>
<dbReference type="Gene3D" id="3.90.1200.10">
    <property type="match status" value="1"/>
</dbReference>
<keyword evidence="3" id="KW-1185">Reference proteome</keyword>
<organism evidence="2 3">
    <name type="scientific">Alkalicoccobacillus plakortidis</name>
    <dbReference type="NCBI Taxonomy" id="444060"/>
    <lineage>
        <taxon>Bacteria</taxon>
        <taxon>Bacillati</taxon>
        <taxon>Bacillota</taxon>
        <taxon>Bacilli</taxon>
        <taxon>Bacillales</taxon>
        <taxon>Bacillaceae</taxon>
        <taxon>Alkalicoccobacillus</taxon>
    </lineage>
</organism>
<dbReference type="SUPFAM" id="SSF56112">
    <property type="entry name" value="Protein kinase-like (PK-like)"/>
    <property type="match status" value="1"/>
</dbReference>
<dbReference type="Pfam" id="PF01636">
    <property type="entry name" value="APH"/>
    <property type="match status" value="1"/>
</dbReference>
<proteinExistence type="predicted"/>
<feature type="domain" description="Aminoglycoside phosphotransferase" evidence="1">
    <location>
        <begin position="20"/>
        <end position="242"/>
    </location>
</feature>
<evidence type="ECO:0000313" key="3">
    <source>
        <dbReference type="Proteomes" id="UP001203665"/>
    </source>
</evidence>
<dbReference type="InterPro" id="IPR011009">
    <property type="entry name" value="Kinase-like_dom_sf"/>
</dbReference>
<evidence type="ECO:0000259" key="1">
    <source>
        <dbReference type="Pfam" id="PF01636"/>
    </source>
</evidence>
<dbReference type="RefSeq" id="WP_251610868.1">
    <property type="nucleotide sequence ID" value="NZ_JAMQJY010000003.1"/>
</dbReference>
<name>A0ABT0XMY2_9BACI</name>
<dbReference type="PANTHER" id="PTHR41283:SF1">
    <property type="entry name" value="AMINOGLYCOSIDE PHOSPHOTRANSFERASE DOMAIN-CONTAINING PROTEIN"/>
    <property type="match status" value="1"/>
</dbReference>